<dbReference type="AlphaFoldDB" id="A0A452IJP0"/>
<reference evidence="1" key="2">
    <citation type="submission" date="2025-08" db="UniProtKB">
        <authorList>
            <consortium name="Ensembl"/>
        </authorList>
    </citation>
    <scope>IDENTIFICATION</scope>
</reference>
<name>A0A452IJP0_9SAUR</name>
<protein>
    <submittedName>
        <fullName evidence="1">Uncharacterized protein</fullName>
    </submittedName>
</protein>
<evidence type="ECO:0000313" key="1">
    <source>
        <dbReference type="Ensembl" id="ENSGAGP00000028015.1"/>
    </source>
</evidence>
<organism evidence="1 2">
    <name type="scientific">Gopherus agassizii</name>
    <name type="common">Agassiz's desert tortoise</name>
    <dbReference type="NCBI Taxonomy" id="38772"/>
    <lineage>
        <taxon>Eukaryota</taxon>
        <taxon>Metazoa</taxon>
        <taxon>Chordata</taxon>
        <taxon>Craniata</taxon>
        <taxon>Vertebrata</taxon>
        <taxon>Euteleostomi</taxon>
        <taxon>Archelosauria</taxon>
        <taxon>Testudinata</taxon>
        <taxon>Testudines</taxon>
        <taxon>Cryptodira</taxon>
        <taxon>Durocryptodira</taxon>
        <taxon>Testudinoidea</taxon>
        <taxon>Testudinidae</taxon>
        <taxon>Gopherus</taxon>
    </lineage>
</organism>
<accession>A0A452IJP0</accession>
<proteinExistence type="predicted"/>
<evidence type="ECO:0000313" key="2">
    <source>
        <dbReference type="Proteomes" id="UP000291020"/>
    </source>
</evidence>
<dbReference type="Ensembl" id="ENSGAGT00000031819.1">
    <property type="protein sequence ID" value="ENSGAGP00000028015.1"/>
    <property type="gene ID" value="ENSGAGG00000020349.1"/>
</dbReference>
<reference evidence="2" key="1">
    <citation type="journal article" date="2017" name="PLoS ONE">
        <title>The Agassiz's desert tortoise genome provides a resource for the conservation of a threatened species.</title>
        <authorList>
            <person name="Tollis M."/>
            <person name="DeNardo D.F."/>
            <person name="Cornelius J.A."/>
            <person name="Dolby G.A."/>
            <person name="Edwards T."/>
            <person name="Henen B.T."/>
            <person name="Karl A.E."/>
            <person name="Murphy R.W."/>
            <person name="Kusumi K."/>
        </authorList>
    </citation>
    <scope>NUCLEOTIDE SEQUENCE [LARGE SCALE GENOMIC DNA]</scope>
</reference>
<dbReference type="Proteomes" id="UP000291020">
    <property type="component" value="Unassembled WGS sequence"/>
</dbReference>
<keyword evidence="2" id="KW-1185">Reference proteome</keyword>
<reference evidence="1" key="3">
    <citation type="submission" date="2025-09" db="UniProtKB">
        <authorList>
            <consortium name="Ensembl"/>
        </authorList>
    </citation>
    <scope>IDENTIFICATION</scope>
</reference>
<dbReference type="STRING" id="38772.ENSGAGP00000028015"/>
<sequence>MNWLLAGHTVGCLSLVTQHKDFDGGFVPLQKKLSAVRAKVDVENEPQPDLLGKETRLQRLQVLAHSAGMG</sequence>